<reference evidence="1 2" key="1">
    <citation type="submission" date="2018-07" db="EMBL/GenBank/DDBJ databases">
        <title>Dyadobacter roseus sp. nov., isolated from rose rhizosphere soil.</title>
        <authorList>
            <person name="Chen L."/>
        </authorList>
    </citation>
    <scope>NUCLEOTIDE SEQUENCE [LARGE SCALE GENOMIC DNA]</scope>
    <source>
        <strain evidence="1 2">RS19</strain>
    </source>
</reference>
<proteinExistence type="predicted"/>
<accession>A0A3D8YID5</accession>
<comment type="caution">
    <text evidence="1">The sequence shown here is derived from an EMBL/GenBank/DDBJ whole genome shotgun (WGS) entry which is preliminary data.</text>
</comment>
<dbReference type="AlphaFoldDB" id="A0A3D8YID5"/>
<dbReference type="EMBL" id="QNUL01000003">
    <property type="protein sequence ID" value="REA63191.1"/>
    <property type="molecule type" value="Genomic_DNA"/>
</dbReference>
<keyword evidence="2" id="KW-1185">Reference proteome</keyword>
<dbReference type="Proteomes" id="UP000256373">
    <property type="component" value="Unassembled WGS sequence"/>
</dbReference>
<sequence length="74" mass="8453">MIYVFKTNVENKSEVAALAPCFNQLIAVGQWSFDLEDCDHILRVETSVEKVESIVGLLLREGFECEELEDYVPE</sequence>
<protein>
    <submittedName>
        <fullName evidence="1">Uncharacterized protein</fullName>
    </submittedName>
</protein>
<evidence type="ECO:0000313" key="1">
    <source>
        <dbReference type="EMBL" id="REA63191.1"/>
    </source>
</evidence>
<gene>
    <name evidence="1" type="ORF">DSL64_06135</name>
</gene>
<evidence type="ECO:0000313" key="2">
    <source>
        <dbReference type="Proteomes" id="UP000256373"/>
    </source>
</evidence>
<dbReference type="RefSeq" id="WP_115829779.1">
    <property type="nucleotide sequence ID" value="NZ_QNUL01000003.1"/>
</dbReference>
<name>A0A3D8YID5_9BACT</name>
<organism evidence="1 2">
    <name type="scientific">Dyadobacter luteus</name>
    <dbReference type="NCBI Taxonomy" id="2259619"/>
    <lineage>
        <taxon>Bacteria</taxon>
        <taxon>Pseudomonadati</taxon>
        <taxon>Bacteroidota</taxon>
        <taxon>Cytophagia</taxon>
        <taxon>Cytophagales</taxon>
        <taxon>Spirosomataceae</taxon>
        <taxon>Dyadobacter</taxon>
    </lineage>
</organism>
<dbReference type="OrthoDB" id="1036397at2"/>